<feature type="transmembrane region" description="Helical" evidence="7">
    <location>
        <begin position="120"/>
        <end position="143"/>
    </location>
</feature>
<dbReference type="PANTHER" id="PTHR33048:SF96">
    <property type="entry name" value="INTEGRAL MEMBRANE PROTEIN"/>
    <property type="match status" value="1"/>
</dbReference>
<sequence>MAREDQSGEFTGVLAFFLCLCTLLVLLRCYCKLVIVKNFAADHYFSVLTLISFLFFCALALLAIQNGTGKRRYLVLDEKLPTGMKWWWSCEPTYVVMNIFFKFSIGIFLLRIAVERNHRIILWTALIATYVYSVYFFFIFTFQCWHLSFFGNNTVAVKATASLRNSFIVPIFIVHKLQMNTKRSGSTATIVRIPFIHGLHDTSGFLYFTIDVAIWSTCETGIGLATLRPVLRQAFGELSTNDSTSRKHSRMWDPGHPSRSGYREHPSHRGNHDIELTNHDSKHHNFHIVGGGGSSPSGGTIGLHKDWEEDKESWTADTDAAGPKGIIKTVKIT</sequence>
<evidence type="ECO:0000256" key="2">
    <source>
        <dbReference type="ARBA" id="ARBA00022692"/>
    </source>
</evidence>
<keyword evidence="3 7" id="KW-1133">Transmembrane helix</keyword>
<feature type="compositionally biased region" description="Basic and acidic residues" evidence="6">
    <location>
        <begin position="261"/>
        <end position="270"/>
    </location>
</feature>
<protein>
    <recommendedName>
        <fullName evidence="8">Rhodopsin domain-containing protein</fullName>
    </recommendedName>
</protein>
<dbReference type="Pfam" id="PF20684">
    <property type="entry name" value="Fung_rhodopsin"/>
    <property type="match status" value="1"/>
</dbReference>
<evidence type="ECO:0000259" key="8">
    <source>
        <dbReference type="Pfam" id="PF20684"/>
    </source>
</evidence>
<dbReference type="PANTHER" id="PTHR33048">
    <property type="entry name" value="PTH11-LIKE INTEGRAL MEMBRANE PROTEIN (AFU_ORTHOLOGUE AFUA_5G11245)"/>
    <property type="match status" value="1"/>
</dbReference>
<evidence type="ECO:0000256" key="4">
    <source>
        <dbReference type="ARBA" id="ARBA00023136"/>
    </source>
</evidence>
<evidence type="ECO:0000256" key="6">
    <source>
        <dbReference type="SAM" id="MobiDB-lite"/>
    </source>
</evidence>
<evidence type="ECO:0000313" key="9">
    <source>
        <dbReference type="EMBL" id="KAF2450129.1"/>
    </source>
</evidence>
<dbReference type="GO" id="GO:0016020">
    <property type="term" value="C:membrane"/>
    <property type="evidence" value="ECO:0007669"/>
    <property type="project" value="UniProtKB-SubCell"/>
</dbReference>
<gene>
    <name evidence="9" type="ORF">P171DRAFT_516083</name>
</gene>
<organism evidence="9 10">
    <name type="scientific">Karstenula rhodostoma CBS 690.94</name>
    <dbReference type="NCBI Taxonomy" id="1392251"/>
    <lineage>
        <taxon>Eukaryota</taxon>
        <taxon>Fungi</taxon>
        <taxon>Dikarya</taxon>
        <taxon>Ascomycota</taxon>
        <taxon>Pezizomycotina</taxon>
        <taxon>Dothideomycetes</taxon>
        <taxon>Pleosporomycetidae</taxon>
        <taxon>Pleosporales</taxon>
        <taxon>Massarineae</taxon>
        <taxon>Didymosphaeriaceae</taxon>
        <taxon>Karstenula</taxon>
    </lineage>
</organism>
<evidence type="ECO:0000256" key="5">
    <source>
        <dbReference type="ARBA" id="ARBA00038359"/>
    </source>
</evidence>
<feature type="transmembrane region" description="Helical" evidence="7">
    <location>
        <begin position="43"/>
        <end position="64"/>
    </location>
</feature>
<proteinExistence type="inferred from homology"/>
<dbReference type="OrthoDB" id="3923077at2759"/>
<keyword evidence="10" id="KW-1185">Reference proteome</keyword>
<feature type="transmembrane region" description="Helical" evidence="7">
    <location>
        <begin position="94"/>
        <end position="113"/>
    </location>
</feature>
<evidence type="ECO:0000256" key="1">
    <source>
        <dbReference type="ARBA" id="ARBA00004141"/>
    </source>
</evidence>
<comment type="subcellular location">
    <subcellularLocation>
        <location evidence="1">Membrane</location>
        <topology evidence="1">Multi-pass membrane protein</topology>
    </subcellularLocation>
</comment>
<evidence type="ECO:0000256" key="3">
    <source>
        <dbReference type="ARBA" id="ARBA00022989"/>
    </source>
</evidence>
<dbReference type="Proteomes" id="UP000799764">
    <property type="component" value="Unassembled WGS sequence"/>
</dbReference>
<accession>A0A9P4PRT3</accession>
<feature type="transmembrane region" description="Helical" evidence="7">
    <location>
        <begin position="12"/>
        <end position="31"/>
    </location>
</feature>
<feature type="domain" description="Rhodopsin" evidence="8">
    <location>
        <begin position="27"/>
        <end position="150"/>
    </location>
</feature>
<name>A0A9P4PRT3_9PLEO</name>
<comment type="caution">
    <text evidence="9">The sequence shown here is derived from an EMBL/GenBank/DDBJ whole genome shotgun (WGS) entry which is preliminary data.</text>
</comment>
<dbReference type="InterPro" id="IPR052337">
    <property type="entry name" value="SAT4-like"/>
</dbReference>
<dbReference type="InterPro" id="IPR049326">
    <property type="entry name" value="Rhodopsin_dom_fungi"/>
</dbReference>
<keyword evidence="2 7" id="KW-0812">Transmembrane</keyword>
<comment type="similarity">
    <text evidence="5">Belongs to the SAT4 family.</text>
</comment>
<dbReference type="EMBL" id="MU001493">
    <property type="protein sequence ID" value="KAF2450129.1"/>
    <property type="molecule type" value="Genomic_DNA"/>
</dbReference>
<reference evidence="9" key="1">
    <citation type="journal article" date="2020" name="Stud. Mycol.">
        <title>101 Dothideomycetes genomes: a test case for predicting lifestyles and emergence of pathogens.</title>
        <authorList>
            <person name="Haridas S."/>
            <person name="Albert R."/>
            <person name="Binder M."/>
            <person name="Bloem J."/>
            <person name="Labutti K."/>
            <person name="Salamov A."/>
            <person name="Andreopoulos B."/>
            <person name="Baker S."/>
            <person name="Barry K."/>
            <person name="Bills G."/>
            <person name="Bluhm B."/>
            <person name="Cannon C."/>
            <person name="Castanera R."/>
            <person name="Culley D."/>
            <person name="Daum C."/>
            <person name="Ezra D."/>
            <person name="Gonzalez J."/>
            <person name="Henrissat B."/>
            <person name="Kuo A."/>
            <person name="Liang C."/>
            <person name="Lipzen A."/>
            <person name="Lutzoni F."/>
            <person name="Magnuson J."/>
            <person name="Mondo S."/>
            <person name="Nolan M."/>
            <person name="Ohm R."/>
            <person name="Pangilinan J."/>
            <person name="Park H.-J."/>
            <person name="Ramirez L."/>
            <person name="Alfaro M."/>
            <person name="Sun H."/>
            <person name="Tritt A."/>
            <person name="Yoshinaga Y."/>
            <person name="Zwiers L.-H."/>
            <person name="Turgeon B."/>
            <person name="Goodwin S."/>
            <person name="Spatafora J."/>
            <person name="Crous P."/>
            <person name="Grigoriev I."/>
        </authorList>
    </citation>
    <scope>NUCLEOTIDE SEQUENCE</scope>
    <source>
        <strain evidence="9">CBS 690.94</strain>
    </source>
</reference>
<dbReference type="AlphaFoldDB" id="A0A9P4PRT3"/>
<evidence type="ECO:0000256" key="7">
    <source>
        <dbReference type="SAM" id="Phobius"/>
    </source>
</evidence>
<evidence type="ECO:0000313" key="10">
    <source>
        <dbReference type="Proteomes" id="UP000799764"/>
    </source>
</evidence>
<keyword evidence="4 7" id="KW-0472">Membrane</keyword>
<feature type="region of interest" description="Disordered" evidence="6">
    <location>
        <begin position="239"/>
        <end position="270"/>
    </location>
</feature>